<dbReference type="EMBL" id="BAAAHH010000047">
    <property type="protein sequence ID" value="GAA0966978.1"/>
    <property type="molecule type" value="Genomic_DNA"/>
</dbReference>
<feature type="transmembrane region" description="Helical" evidence="6">
    <location>
        <begin position="129"/>
        <end position="149"/>
    </location>
</feature>
<evidence type="ECO:0000256" key="3">
    <source>
        <dbReference type="ARBA" id="ARBA00022692"/>
    </source>
</evidence>
<protein>
    <recommendedName>
        <fullName evidence="6">Phosphate transporter</fullName>
    </recommendedName>
</protein>
<reference evidence="7 8" key="1">
    <citation type="journal article" date="2019" name="Int. J. Syst. Evol. Microbiol.">
        <title>The Global Catalogue of Microorganisms (GCM) 10K type strain sequencing project: providing services to taxonomists for standard genome sequencing and annotation.</title>
        <authorList>
            <consortium name="The Broad Institute Genomics Platform"/>
            <consortium name="The Broad Institute Genome Sequencing Center for Infectious Disease"/>
            <person name="Wu L."/>
            <person name="Ma J."/>
        </authorList>
    </citation>
    <scope>NUCLEOTIDE SEQUENCE [LARGE SCALE GENOMIC DNA]</scope>
    <source>
        <strain evidence="7 8">JCM 10696</strain>
    </source>
</reference>
<keyword evidence="3 6" id="KW-0812">Transmembrane</keyword>
<dbReference type="Pfam" id="PF01384">
    <property type="entry name" value="PHO4"/>
    <property type="match status" value="1"/>
</dbReference>
<feature type="transmembrane region" description="Helical" evidence="6">
    <location>
        <begin position="29"/>
        <end position="52"/>
    </location>
</feature>
<feature type="transmembrane region" description="Helical" evidence="6">
    <location>
        <begin position="58"/>
        <end position="76"/>
    </location>
</feature>
<keyword evidence="6" id="KW-0592">Phosphate transport</keyword>
<comment type="caution">
    <text evidence="7">The sequence shown here is derived from an EMBL/GenBank/DDBJ whole genome shotgun (WGS) entry which is preliminary data.</text>
</comment>
<dbReference type="Proteomes" id="UP001500665">
    <property type="component" value="Unassembled WGS sequence"/>
</dbReference>
<accession>A0ABN1RX76</accession>
<dbReference type="PANTHER" id="PTHR11101">
    <property type="entry name" value="PHOSPHATE TRANSPORTER"/>
    <property type="match status" value="1"/>
</dbReference>
<evidence type="ECO:0000256" key="1">
    <source>
        <dbReference type="ARBA" id="ARBA00004141"/>
    </source>
</evidence>
<keyword evidence="8" id="KW-1185">Reference proteome</keyword>
<evidence type="ECO:0000256" key="6">
    <source>
        <dbReference type="RuleBase" id="RU363058"/>
    </source>
</evidence>
<feature type="transmembrane region" description="Helical" evidence="6">
    <location>
        <begin position="360"/>
        <end position="384"/>
    </location>
</feature>
<gene>
    <name evidence="7" type="primary">pitH</name>
    <name evidence="7" type="ORF">GCM10009550_70310</name>
</gene>
<feature type="transmembrane region" description="Helical" evidence="6">
    <location>
        <begin position="317"/>
        <end position="340"/>
    </location>
</feature>
<proteinExistence type="inferred from homology"/>
<evidence type="ECO:0000313" key="7">
    <source>
        <dbReference type="EMBL" id="GAA0966978.1"/>
    </source>
</evidence>
<dbReference type="RefSeq" id="WP_344246395.1">
    <property type="nucleotide sequence ID" value="NZ_BAAAHH010000047.1"/>
</dbReference>
<dbReference type="PANTHER" id="PTHR11101:SF80">
    <property type="entry name" value="PHOSPHATE TRANSPORTER"/>
    <property type="match status" value="1"/>
</dbReference>
<sequence>MTAEGPQKLIDSVQVERDLDRPQQKQNRLSTYVSAGGGAVALIAGIVTIWALGPSVETFALVAVVGIALGFDYTNGFHDAANAIATSVSTRALTPRAALLMAAIMNLLGAFVGVGVAKTIADILPDLTGLSGLAVVFAALAGAIIWNLITWWFGLPSSSSHALIGGLVGAGVAAATTVGWDKVLEKVVIPMIVSPFAGFLLGYLFMVIILWLFRRAKPARVSRGFRIAQSASAAAMAFGHGLQDAQKTMGVIVLALVATGHQAHADHVPVWVIFVSASALSLGTYAGGWRIMRTLGRKVIELDPPKGFAAEATASSILYIAAIGFHAPISTTHVISSAIMGVGATKRLSAVRWGVAGNILMAWVLTLPAAGLMAALVFTVLRLFGV</sequence>
<comment type="similarity">
    <text evidence="6">Belongs to the inorganic phosphate transporter (PiT) (TC 2.A.20) family.</text>
</comment>
<feature type="transmembrane region" description="Helical" evidence="6">
    <location>
        <begin position="270"/>
        <end position="288"/>
    </location>
</feature>
<evidence type="ECO:0000256" key="4">
    <source>
        <dbReference type="ARBA" id="ARBA00022989"/>
    </source>
</evidence>
<evidence type="ECO:0000256" key="5">
    <source>
        <dbReference type="ARBA" id="ARBA00023136"/>
    </source>
</evidence>
<organism evidence="7 8">
    <name type="scientific">Actinocorallia libanotica</name>
    <dbReference type="NCBI Taxonomy" id="46162"/>
    <lineage>
        <taxon>Bacteria</taxon>
        <taxon>Bacillati</taxon>
        <taxon>Actinomycetota</taxon>
        <taxon>Actinomycetes</taxon>
        <taxon>Streptosporangiales</taxon>
        <taxon>Thermomonosporaceae</taxon>
        <taxon>Actinocorallia</taxon>
    </lineage>
</organism>
<feature type="transmembrane region" description="Helical" evidence="6">
    <location>
        <begin position="97"/>
        <end position="117"/>
    </location>
</feature>
<keyword evidence="2 6" id="KW-0813">Transport</keyword>
<dbReference type="InterPro" id="IPR001204">
    <property type="entry name" value="Phos_transporter"/>
</dbReference>
<keyword evidence="4 6" id="KW-1133">Transmembrane helix</keyword>
<evidence type="ECO:0000313" key="8">
    <source>
        <dbReference type="Proteomes" id="UP001500665"/>
    </source>
</evidence>
<feature type="transmembrane region" description="Helical" evidence="6">
    <location>
        <begin position="192"/>
        <end position="213"/>
    </location>
</feature>
<feature type="transmembrane region" description="Helical" evidence="6">
    <location>
        <begin position="161"/>
        <end position="180"/>
    </location>
</feature>
<evidence type="ECO:0000256" key="2">
    <source>
        <dbReference type="ARBA" id="ARBA00022448"/>
    </source>
</evidence>
<feature type="transmembrane region" description="Helical" evidence="6">
    <location>
        <begin position="248"/>
        <end position="264"/>
    </location>
</feature>
<keyword evidence="5 6" id="KW-0472">Membrane</keyword>
<comment type="subcellular location">
    <subcellularLocation>
        <location evidence="1 6">Membrane</location>
        <topology evidence="1 6">Multi-pass membrane protein</topology>
    </subcellularLocation>
</comment>
<name>A0ABN1RX76_9ACTN</name>